<dbReference type="EMBL" id="JBHSBL010000028">
    <property type="protein sequence ID" value="MFC4071492.1"/>
    <property type="molecule type" value="Genomic_DNA"/>
</dbReference>
<protein>
    <submittedName>
        <fullName evidence="1">Uncharacterized protein</fullName>
    </submittedName>
</protein>
<name>A0ABV8J4Q6_9ACTN</name>
<dbReference type="RefSeq" id="WP_378072368.1">
    <property type="nucleotide sequence ID" value="NZ_JBHSBL010000028.1"/>
</dbReference>
<dbReference type="Gene3D" id="2.60.40.10">
    <property type="entry name" value="Immunoglobulins"/>
    <property type="match status" value="1"/>
</dbReference>
<gene>
    <name evidence="1" type="ORF">ACFO0C_41705</name>
</gene>
<proteinExistence type="predicted"/>
<organism evidence="1 2">
    <name type="scientific">Actinoplanes subglobosus</name>
    <dbReference type="NCBI Taxonomy" id="1547892"/>
    <lineage>
        <taxon>Bacteria</taxon>
        <taxon>Bacillati</taxon>
        <taxon>Actinomycetota</taxon>
        <taxon>Actinomycetes</taxon>
        <taxon>Micromonosporales</taxon>
        <taxon>Micromonosporaceae</taxon>
        <taxon>Actinoplanes</taxon>
    </lineage>
</organism>
<reference evidence="2" key="1">
    <citation type="journal article" date="2019" name="Int. J. Syst. Evol. Microbiol.">
        <title>The Global Catalogue of Microorganisms (GCM) 10K type strain sequencing project: providing services to taxonomists for standard genome sequencing and annotation.</title>
        <authorList>
            <consortium name="The Broad Institute Genomics Platform"/>
            <consortium name="The Broad Institute Genome Sequencing Center for Infectious Disease"/>
            <person name="Wu L."/>
            <person name="Ma J."/>
        </authorList>
    </citation>
    <scope>NUCLEOTIDE SEQUENCE [LARGE SCALE GENOMIC DNA]</scope>
    <source>
        <strain evidence="2">TBRC 5832</strain>
    </source>
</reference>
<dbReference type="SUPFAM" id="SSF81296">
    <property type="entry name" value="E set domains"/>
    <property type="match status" value="1"/>
</dbReference>
<accession>A0ABV8J4Q6</accession>
<evidence type="ECO:0000313" key="1">
    <source>
        <dbReference type="EMBL" id="MFC4071492.1"/>
    </source>
</evidence>
<dbReference type="InterPro" id="IPR013783">
    <property type="entry name" value="Ig-like_fold"/>
</dbReference>
<dbReference type="InterPro" id="IPR014756">
    <property type="entry name" value="Ig_E-set"/>
</dbReference>
<keyword evidence="2" id="KW-1185">Reference proteome</keyword>
<evidence type="ECO:0000313" key="2">
    <source>
        <dbReference type="Proteomes" id="UP001595867"/>
    </source>
</evidence>
<sequence length="157" mass="17728">MYQNFGPTVVNDSVTFRVFLPDARKDPSQYNGDAFPFIREIRVVGSFQQLNGGWAWDAGSAPVMERNDHPSGDLYVCQVDGLPDGWYEYKYLVTFEGGHQRWVTDPCTKYLGRRNENSGFVVGGPRLAIRDLPKPRPLAECLSLNLLPQVARFPGYP</sequence>
<dbReference type="Proteomes" id="UP001595867">
    <property type="component" value="Unassembled WGS sequence"/>
</dbReference>
<comment type="caution">
    <text evidence="1">The sequence shown here is derived from an EMBL/GenBank/DDBJ whole genome shotgun (WGS) entry which is preliminary data.</text>
</comment>